<dbReference type="InterPro" id="IPR010730">
    <property type="entry name" value="HET"/>
</dbReference>
<proteinExistence type="predicted"/>
<organism evidence="2">
    <name type="scientific">Bionectria ochroleuca</name>
    <name type="common">Gliocladium roseum</name>
    <dbReference type="NCBI Taxonomy" id="29856"/>
    <lineage>
        <taxon>Eukaryota</taxon>
        <taxon>Fungi</taxon>
        <taxon>Dikarya</taxon>
        <taxon>Ascomycota</taxon>
        <taxon>Pezizomycotina</taxon>
        <taxon>Sordariomycetes</taxon>
        <taxon>Hypocreomycetidae</taxon>
        <taxon>Hypocreales</taxon>
        <taxon>Bionectriaceae</taxon>
        <taxon>Clonostachys</taxon>
    </lineage>
</organism>
<dbReference type="PANTHER" id="PTHR33112:SF12">
    <property type="entry name" value="HETEROKARYON INCOMPATIBILITY DOMAIN-CONTAINING PROTEIN"/>
    <property type="match status" value="1"/>
</dbReference>
<sequence length="698" mass="78509">MSSSDAWETEDEYRALTELHARVLRLCEALRRTTPAEKQYARVLEALLAEIGRRCSLTGTYRNYNPSLKPFLIDLENKLQSIPTQSLNTTDEKGSSGYHLSHEDMKDIMHNADRCLYGEIRKERRLSGNAHTPPGAPPMLYIDTWGIQHGPWRDQIEHIQNTLLVNRHLSDWIQPTELRQWIDQCDAQHFDHCGPQAATEKLFPHRPKRLVDLEHMCIIQAEPHHRYLALSYVWGTGSSLQSLKHNLDLLLVGGSREAKDEAKSTSLNPKSLLRHATGNSNSIVSESLPPTIQHVLELVRRLGERYLWVDSLCIIQDDGNEKSEELSHMGSIYANAYVTIVAAGGNSYTGLHGIENITPPMERPNKTPLYLVAPKAASEEVKAAHGYISRSMWNRRAWTFQEQIFSRRLLVLSEARITWECHCAVWLEGLEIVQAQCKKKRQVVPGLSFGAEANMKDYSKHVAEYNRRVLTYPEDALDAFAGILGALTGIFVGGFICGLPRVFFDSALLWYNQIPVELRKPAHPTSGTVMPPTWSWAAWSGSIEFPEHDIHPLADWWYRENNTITWEPISSQRSQRGATVLDPPVVEEDWIPHLLYARVQRAIFATMDMDSGPVIYLKGVADDGVGAVTPCASMPTAPADGLTLELVAVSESLINGALATNVLWVERNGLTAYRKGVGRVLKSAWELQKPDMIDLLLG</sequence>
<name>A0A0B7K9Q3_BIOOC</name>
<protein>
    <recommendedName>
        <fullName evidence="1">Heterokaryon incompatibility domain-containing protein</fullName>
    </recommendedName>
</protein>
<dbReference type="EMBL" id="CDPU01000038">
    <property type="protein sequence ID" value="CEO53819.1"/>
    <property type="molecule type" value="Genomic_DNA"/>
</dbReference>
<evidence type="ECO:0000259" key="1">
    <source>
        <dbReference type="Pfam" id="PF06985"/>
    </source>
</evidence>
<feature type="domain" description="Heterokaryon incompatibility" evidence="1">
    <location>
        <begin position="227"/>
        <end position="402"/>
    </location>
</feature>
<evidence type="ECO:0000313" key="2">
    <source>
        <dbReference type="EMBL" id="CEO53819.1"/>
    </source>
</evidence>
<reference evidence="2" key="1">
    <citation type="submission" date="2015-01" db="EMBL/GenBank/DDBJ databases">
        <authorList>
            <person name="Durling Mikael"/>
        </authorList>
    </citation>
    <scope>NUCLEOTIDE SEQUENCE</scope>
</reference>
<gene>
    <name evidence="2" type="ORF">BN869_000009877_1</name>
</gene>
<dbReference type="AlphaFoldDB" id="A0A0B7K9Q3"/>
<dbReference type="PANTHER" id="PTHR33112">
    <property type="entry name" value="DOMAIN PROTEIN, PUTATIVE-RELATED"/>
    <property type="match status" value="1"/>
</dbReference>
<dbReference type="Pfam" id="PF06985">
    <property type="entry name" value="HET"/>
    <property type="match status" value="1"/>
</dbReference>
<accession>A0A0B7K9Q3</accession>